<sequence>MDFSNDDLNNRDYLDFEPRSERSEYSDQIDSDIEQRLYSFIHHDVSGDQTSHLNGPVNCTENGDHFNPSSVDSSSRHLKSSHSSSTPKQQTENDRVVARDEDQESKSKAIIASTAQNSFRSLNCSPIKLNQPKRFISSYYQNHRNRVETKFHSQNNNIYMDFDVRKPCLKQFLYDSNDTNDVSVISKQFTPEVITISDSEEESEASSDFSDSDQFDSSEQEQSFSSSSSTDSSDSQDEYLCKNSNDINTPNLKLTNVIDGNENTTTSSSSIKRYLESESESEEFICNDLSVELLDSIPGDGRRFKRIKRNPGEDPSLWKIDVKDLAYNYNIHTDVSRYYKDLRNSNKWCDHCEKYGNHPTALCNAKQAIVCLICGQNGHRIGLCKIKLCTQCFQFGHTKKQCRLNVKSLQCEICKMKGHQSTTCPYHWRKYSNTTEINSSNTNNIELQLPKIRRRKDRSCSHCAGYHYIFKCKNKLWDNFHSPCYDSNTYKTVKEKRRKKKEEIANEHKLEANVDFSEGKNAINSVVLDVKIEKLENENDFTSNQNINVATDKMNKTEKMKRKVTKKRSDIFNQAMHNHSQINRGISRNSPKNCLSHLTECSKKKMQVPLSKAKKKRIKRSQKNFQRNLKLYMNLAD</sequence>
<feature type="region of interest" description="Disordered" evidence="9">
    <location>
        <begin position="1"/>
        <end position="28"/>
    </location>
</feature>
<comment type="subcellular location">
    <subcellularLocation>
        <location evidence="1">Nucleus</location>
    </subcellularLocation>
</comment>
<dbReference type="GO" id="GO:0071038">
    <property type="term" value="P:TRAMP-dependent tRNA surveillance pathway"/>
    <property type="evidence" value="ECO:0007669"/>
    <property type="project" value="TreeGrafter"/>
</dbReference>
<dbReference type="SUPFAM" id="SSF57756">
    <property type="entry name" value="Retrovirus zinc finger-like domains"/>
    <property type="match status" value="1"/>
</dbReference>
<dbReference type="GO" id="GO:0071031">
    <property type="term" value="P:nuclear mRNA surveillance of mRNA 3'-end processing"/>
    <property type="evidence" value="ECO:0007669"/>
    <property type="project" value="TreeGrafter"/>
</dbReference>
<dbReference type="InterPro" id="IPR036875">
    <property type="entry name" value="Znf_CCHC_sf"/>
</dbReference>
<keyword evidence="3" id="KW-0677">Repeat</keyword>
<dbReference type="STRING" id="1965070.A0A443QW20"/>
<keyword evidence="6" id="KW-0539">Nucleus</keyword>
<organism evidence="11 12">
    <name type="scientific">Dinothrombium tinctorium</name>
    <dbReference type="NCBI Taxonomy" id="1965070"/>
    <lineage>
        <taxon>Eukaryota</taxon>
        <taxon>Metazoa</taxon>
        <taxon>Ecdysozoa</taxon>
        <taxon>Arthropoda</taxon>
        <taxon>Chelicerata</taxon>
        <taxon>Arachnida</taxon>
        <taxon>Acari</taxon>
        <taxon>Acariformes</taxon>
        <taxon>Trombidiformes</taxon>
        <taxon>Prostigmata</taxon>
        <taxon>Anystina</taxon>
        <taxon>Parasitengona</taxon>
        <taxon>Trombidioidea</taxon>
        <taxon>Trombidiidae</taxon>
        <taxon>Dinothrombium</taxon>
    </lineage>
</organism>
<dbReference type="PANTHER" id="PTHR46543:SF1">
    <property type="entry name" value="ZINC FINGER CCHC DOMAIN-CONTAINING PROTEIN 7"/>
    <property type="match status" value="1"/>
</dbReference>
<evidence type="ECO:0000256" key="4">
    <source>
        <dbReference type="ARBA" id="ARBA00022771"/>
    </source>
</evidence>
<evidence type="ECO:0000256" key="7">
    <source>
        <dbReference type="ARBA" id="ARBA00041190"/>
    </source>
</evidence>
<evidence type="ECO:0000313" key="12">
    <source>
        <dbReference type="Proteomes" id="UP000285301"/>
    </source>
</evidence>
<evidence type="ECO:0000256" key="1">
    <source>
        <dbReference type="ARBA" id="ARBA00004123"/>
    </source>
</evidence>
<feature type="compositionally biased region" description="Polar residues" evidence="9">
    <location>
        <begin position="261"/>
        <end position="271"/>
    </location>
</feature>
<evidence type="ECO:0000256" key="8">
    <source>
        <dbReference type="ARBA" id="ARBA00043023"/>
    </source>
</evidence>
<dbReference type="GO" id="GO:0003723">
    <property type="term" value="F:RNA binding"/>
    <property type="evidence" value="ECO:0007669"/>
    <property type="project" value="TreeGrafter"/>
</dbReference>
<dbReference type="OrthoDB" id="6498945at2759"/>
<reference evidence="11 12" key="1">
    <citation type="journal article" date="2018" name="Gigascience">
        <title>Genomes of trombidid mites reveal novel predicted allergens and laterally-transferred genes associated with secondary metabolism.</title>
        <authorList>
            <person name="Dong X."/>
            <person name="Chaisiri K."/>
            <person name="Xia D."/>
            <person name="Armstrong S.D."/>
            <person name="Fang Y."/>
            <person name="Donnelly M.J."/>
            <person name="Kadowaki T."/>
            <person name="McGarry J.W."/>
            <person name="Darby A.C."/>
            <person name="Makepeace B.L."/>
        </authorList>
    </citation>
    <scope>NUCLEOTIDE SEQUENCE [LARGE SCALE GENOMIC DNA]</scope>
    <source>
        <strain evidence="11">UoL-WK</strain>
    </source>
</reference>
<dbReference type="GO" id="GO:0031499">
    <property type="term" value="C:TRAMP complex"/>
    <property type="evidence" value="ECO:0007669"/>
    <property type="project" value="TreeGrafter"/>
</dbReference>
<feature type="domain" description="CCHC-type" evidence="10">
    <location>
        <begin position="410"/>
        <end position="426"/>
    </location>
</feature>
<proteinExistence type="predicted"/>
<evidence type="ECO:0000256" key="3">
    <source>
        <dbReference type="ARBA" id="ARBA00022737"/>
    </source>
</evidence>
<feature type="compositionally biased region" description="Basic and acidic residues" evidence="9">
    <location>
        <begin position="8"/>
        <end position="25"/>
    </location>
</feature>
<evidence type="ECO:0000259" key="10">
    <source>
        <dbReference type="SMART" id="SM00343"/>
    </source>
</evidence>
<keyword evidence="5" id="KW-0862">Zinc</keyword>
<feature type="compositionally biased region" description="Polar residues" evidence="9">
    <location>
        <begin position="242"/>
        <end position="254"/>
    </location>
</feature>
<feature type="compositionally biased region" description="Low complexity" evidence="9">
    <location>
        <begin position="220"/>
        <end position="233"/>
    </location>
</feature>
<dbReference type="Gene3D" id="4.10.60.10">
    <property type="entry name" value="Zinc finger, CCHC-type"/>
    <property type="match status" value="1"/>
</dbReference>
<dbReference type="PANTHER" id="PTHR46543">
    <property type="entry name" value="ZINC FINGER CCHC DOMAIN-CONTAINING PROTEIN 7"/>
    <property type="match status" value="1"/>
</dbReference>
<dbReference type="InterPro" id="IPR051644">
    <property type="entry name" value="TRAMP_AT-DNA-binding"/>
</dbReference>
<dbReference type="InterPro" id="IPR001878">
    <property type="entry name" value="Znf_CCHC"/>
</dbReference>
<dbReference type="GO" id="GO:0071035">
    <property type="term" value="P:nuclear polyadenylation-dependent rRNA catabolic process"/>
    <property type="evidence" value="ECO:0007669"/>
    <property type="project" value="TreeGrafter"/>
</dbReference>
<dbReference type="AlphaFoldDB" id="A0A443QW20"/>
<feature type="region of interest" description="Disordered" evidence="9">
    <location>
        <begin position="49"/>
        <end position="107"/>
    </location>
</feature>
<comment type="caution">
    <text evidence="11">The sequence shown here is derived from an EMBL/GenBank/DDBJ whole genome shotgun (WGS) entry which is preliminary data.</text>
</comment>
<keyword evidence="4" id="KW-0863">Zinc-finger</keyword>
<dbReference type="GO" id="GO:0008270">
    <property type="term" value="F:zinc ion binding"/>
    <property type="evidence" value="ECO:0007669"/>
    <property type="project" value="UniProtKB-KW"/>
</dbReference>
<keyword evidence="12" id="KW-1185">Reference proteome</keyword>
<dbReference type="EMBL" id="NCKU01003598">
    <property type="protein sequence ID" value="RWS07220.1"/>
    <property type="molecule type" value="Genomic_DNA"/>
</dbReference>
<dbReference type="GO" id="GO:0071036">
    <property type="term" value="P:nuclear polyadenylation-dependent snoRNA catabolic process"/>
    <property type="evidence" value="ECO:0007669"/>
    <property type="project" value="TreeGrafter"/>
</dbReference>
<feature type="region of interest" description="Disordered" evidence="9">
    <location>
        <begin position="196"/>
        <end position="273"/>
    </location>
</feature>
<feature type="domain" description="CCHC-type" evidence="10">
    <location>
        <begin position="388"/>
        <end position="404"/>
    </location>
</feature>
<evidence type="ECO:0000256" key="6">
    <source>
        <dbReference type="ARBA" id="ARBA00023242"/>
    </source>
</evidence>
<name>A0A443QW20_9ACAR</name>
<protein>
    <recommendedName>
        <fullName evidence="7">Zinc finger CCHC domain-containing protein 7</fullName>
    </recommendedName>
    <alternativeName>
        <fullName evidence="8">TRAMP-like complex RNA-binding factor ZCCHC7</fullName>
    </alternativeName>
</protein>
<feature type="compositionally biased region" description="Polar residues" evidence="9">
    <location>
        <begin position="49"/>
        <end position="61"/>
    </location>
</feature>
<evidence type="ECO:0000313" key="11">
    <source>
        <dbReference type="EMBL" id="RWS07220.1"/>
    </source>
</evidence>
<evidence type="ECO:0000256" key="9">
    <source>
        <dbReference type="SAM" id="MobiDB-lite"/>
    </source>
</evidence>
<feature type="compositionally biased region" description="Acidic residues" evidence="9">
    <location>
        <begin position="198"/>
        <end position="219"/>
    </location>
</feature>
<feature type="domain" description="CCHC-type" evidence="10">
    <location>
        <begin position="370"/>
        <end position="386"/>
    </location>
</feature>
<evidence type="ECO:0000256" key="2">
    <source>
        <dbReference type="ARBA" id="ARBA00022723"/>
    </source>
</evidence>
<dbReference type="SMART" id="SM00343">
    <property type="entry name" value="ZnF_C2HC"/>
    <property type="match status" value="3"/>
</dbReference>
<dbReference type="GO" id="GO:0071039">
    <property type="term" value="P:nuclear polyadenylation-dependent CUT catabolic process"/>
    <property type="evidence" value="ECO:0007669"/>
    <property type="project" value="TreeGrafter"/>
</dbReference>
<dbReference type="GO" id="GO:0071037">
    <property type="term" value="P:nuclear polyadenylation-dependent snRNA catabolic process"/>
    <property type="evidence" value="ECO:0007669"/>
    <property type="project" value="TreeGrafter"/>
</dbReference>
<keyword evidence="2" id="KW-0479">Metal-binding</keyword>
<evidence type="ECO:0000256" key="5">
    <source>
        <dbReference type="ARBA" id="ARBA00022833"/>
    </source>
</evidence>
<dbReference type="Proteomes" id="UP000285301">
    <property type="component" value="Unassembled WGS sequence"/>
</dbReference>
<accession>A0A443QW20</accession>
<gene>
    <name evidence="11" type="ORF">B4U79_16146</name>
</gene>
<feature type="compositionally biased region" description="Basic and acidic residues" evidence="9">
    <location>
        <begin position="91"/>
        <end position="107"/>
    </location>
</feature>